<name>A0ABX3XBX2_9GAMM</name>
<dbReference type="SUPFAM" id="SSF47413">
    <property type="entry name" value="lambda repressor-like DNA-binding domains"/>
    <property type="match status" value="1"/>
</dbReference>
<reference evidence="1 2" key="1">
    <citation type="submission" date="2016-02" db="EMBL/GenBank/DDBJ databases">
        <title>Species-wide whole genome sequencing reveals diversity, host range in Lonsdalea quercina.</title>
        <authorList>
            <person name="Li Y."/>
        </authorList>
    </citation>
    <scope>NUCLEOTIDE SEQUENCE [LARGE SCALE GENOMIC DNA]</scope>
    <source>
        <strain evidence="1 2">LMG 26265</strain>
    </source>
</reference>
<dbReference type="RefSeq" id="WP_094102270.1">
    <property type="nucleotide sequence ID" value="NZ_LUTQ01000091.1"/>
</dbReference>
<organism evidence="1 2">
    <name type="scientific">Lonsdalea iberica</name>
    <dbReference type="NCBI Taxonomy" id="1082703"/>
    <lineage>
        <taxon>Bacteria</taxon>
        <taxon>Pseudomonadati</taxon>
        <taxon>Pseudomonadota</taxon>
        <taxon>Gammaproteobacteria</taxon>
        <taxon>Enterobacterales</taxon>
        <taxon>Pectobacteriaceae</taxon>
        <taxon>Lonsdalea</taxon>
    </lineage>
</organism>
<evidence type="ECO:0000313" key="1">
    <source>
        <dbReference type="EMBL" id="OSN04581.1"/>
    </source>
</evidence>
<dbReference type="Gene3D" id="1.10.10.60">
    <property type="entry name" value="Homeodomain-like"/>
    <property type="match status" value="1"/>
</dbReference>
<dbReference type="EMBL" id="LUTQ01000091">
    <property type="protein sequence ID" value="OSN04581.1"/>
    <property type="molecule type" value="Genomic_DNA"/>
</dbReference>
<proteinExistence type="predicted"/>
<gene>
    <name evidence="1" type="ORF">AU512_16215</name>
</gene>
<dbReference type="InterPro" id="IPR010982">
    <property type="entry name" value="Lambda_DNA-bd_dom_sf"/>
</dbReference>
<sequence>MFDNLNAGMTPNQVKALAYLMTKKYGATQARAAAFFGVTQSTISQWVKEAAFMIQINQLQQELQYAEQRISQLMPPSN</sequence>
<evidence type="ECO:0008006" key="3">
    <source>
        <dbReference type="Google" id="ProtNLM"/>
    </source>
</evidence>
<keyword evidence="2" id="KW-1185">Reference proteome</keyword>
<evidence type="ECO:0000313" key="2">
    <source>
        <dbReference type="Proteomes" id="UP000194040"/>
    </source>
</evidence>
<accession>A0ABX3XBX2</accession>
<dbReference type="Proteomes" id="UP000194040">
    <property type="component" value="Unassembled WGS sequence"/>
</dbReference>
<comment type="caution">
    <text evidence="1">The sequence shown here is derived from an EMBL/GenBank/DDBJ whole genome shotgun (WGS) entry which is preliminary data.</text>
</comment>
<protein>
    <recommendedName>
        <fullName evidence="3">HTH cro/C1-type domain-containing protein</fullName>
    </recommendedName>
</protein>